<evidence type="ECO:0000256" key="6">
    <source>
        <dbReference type="SAM" id="Phobius"/>
    </source>
</evidence>
<proteinExistence type="inferred from homology"/>
<feature type="transmembrane region" description="Helical" evidence="6">
    <location>
        <begin position="339"/>
        <end position="362"/>
    </location>
</feature>
<feature type="transmembrane region" description="Helical" evidence="6">
    <location>
        <begin position="374"/>
        <end position="396"/>
    </location>
</feature>
<feature type="transmembrane region" description="Helical" evidence="6">
    <location>
        <begin position="66"/>
        <end position="85"/>
    </location>
</feature>
<feature type="transmembrane region" description="Helical" evidence="6">
    <location>
        <begin position="208"/>
        <end position="227"/>
    </location>
</feature>
<accession>A0A9Q0K6J2</accession>
<dbReference type="PANTHER" id="PTHR11654">
    <property type="entry name" value="OLIGOPEPTIDE TRANSPORTER-RELATED"/>
    <property type="match status" value="1"/>
</dbReference>
<keyword evidence="4 6" id="KW-1133">Transmembrane helix</keyword>
<dbReference type="EMBL" id="JAMYWD010000007">
    <property type="protein sequence ID" value="KAJ4965011.1"/>
    <property type="molecule type" value="Genomic_DNA"/>
</dbReference>
<comment type="subcellular location">
    <subcellularLocation>
        <location evidence="1">Membrane</location>
        <topology evidence="1">Multi-pass membrane protein</topology>
    </subcellularLocation>
</comment>
<dbReference type="GO" id="GO:0016020">
    <property type="term" value="C:membrane"/>
    <property type="evidence" value="ECO:0007669"/>
    <property type="project" value="UniProtKB-SubCell"/>
</dbReference>
<evidence type="ECO:0000313" key="7">
    <source>
        <dbReference type="EMBL" id="KAJ4965011.1"/>
    </source>
</evidence>
<evidence type="ECO:0000256" key="3">
    <source>
        <dbReference type="ARBA" id="ARBA00022692"/>
    </source>
</evidence>
<comment type="similarity">
    <text evidence="2">Belongs to the major facilitator superfamily. Proton-dependent oligopeptide transporter (POT/PTR) (TC 2.A.17) family.</text>
</comment>
<evidence type="ECO:0000256" key="5">
    <source>
        <dbReference type="ARBA" id="ARBA00023136"/>
    </source>
</evidence>
<dbReference type="Pfam" id="PF00854">
    <property type="entry name" value="PTR2"/>
    <property type="match status" value="1"/>
</dbReference>
<comment type="caution">
    <text evidence="7">The sequence shown here is derived from an EMBL/GenBank/DDBJ whole genome shotgun (WGS) entry which is preliminary data.</text>
</comment>
<reference evidence="7" key="1">
    <citation type="journal article" date="2023" name="Plant J.">
        <title>The genome of the king protea, Protea cynaroides.</title>
        <authorList>
            <person name="Chang J."/>
            <person name="Duong T.A."/>
            <person name="Schoeman C."/>
            <person name="Ma X."/>
            <person name="Roodt D."/>
            <person name="Barker N."/>
            <person name="Li Z."/>
            <person name="Van de Peer Y."/>
            <person name="Mizrachi E."/>
        </authorList>
    </citation>
    <scope>NUCLEOTIDE SEQUENCE</scope>
    <source>
        <tissue evidence="7">Young leaves</tissue>
    </source>
</reference>
<dbReference type="OrthoDB" id="8904098at2759"/>
<feature type="transmembrane region" description="Helical" evidence="6">
    <location>
        <begin position="540"/>
        <end position="565"/>
    </location>
</feature>
<evidence type="ECO:0000313" key="8">
    <source>
        <dbReference type="Proteomes" id="UP001141806"/>
    </source>
</evidence>
<keyword evidence="5 6" id="KW-0472">Membrane</keyword>
<keyword evidence="3 6" id="KW-0812">Transmembrane</keyword>
<evidence type="ECO:0000256" key="4">
    <source>
        <dbReference type="ARBA" id="ARBA00022989"/>
    </source>
</evidence>
<feature type="transmembrane region" description="Helical" evidence="6">
    <location>
        <begin position="135"/>
        <end position="154"/>
    </location>
</feature>
<feature type="transmembrane region" description="Helical" evidence="6">
    <location>
        <begin position="416"/>
        <end position="436"/>
    </location>
</feature>
<feature type="transmembrane region" description="Helical" evidence="6">
    <location>
        <begin position="92"/>
        <end position="115"/>
    </location>
</feature>
<protein>
    <submittedName>
        <fullName evidence="7">Uncharacterized protein</fullName>
    </submittedName>
</protein>
<dbReference type="InterPro" id="IPR036259">
    <property type="entry name" value="MFS_trans_sf"/>
</dbReference>
<sequence length="604" mass="67248">MKSKITYAIDYKGQPADKTKTGGWLPAATILIVEVCERFATLGIGANLVTYATGILHLPNATAANIVTNTSGLSFLLALFGGFIADTFLGRYWTLSIAALTETLGVAILTISTAMPSLYPPSCKNGSTCIEANGLQLGVLQVALYVMAVGMGGLKSCVSGFGTDQFDENDEKEKSYMAYFFSRFYFVISIGTFLGVTVEIYIQDYVSFTWGYGICCLVLSLGLIIFWSRTRTYRYKKCTGSPLVQILQVLVAASKKRKLITPSIDTLYDDTIEAARIHHTDQLRITQNTDILCYFAYSWFDKAAIIDKDDYEINDSVIRNSWKLCSLTKVEEVKMVVRLIPIWASTIFFWTIHAQLITFSVVQASSMERSIGAFQIPGGSFNAFFIFGILVSSSFYDRVIIPSMKRWKGKHGFTHLQRIAIGLVFSIVGMVIATFAEIKRIDVAKSKGENLTTLPISCFILLPQFFLVGVGEAFIYSGQLDFFITRAPKGMKSMSTALFLSTIGSGFFVSSFLVTIVKQVTGTQNGTAWLTRNINYGKLYYFYALLAILSTINFIFFVLCAIWYVKTMKNDVQIENIVSSFEEEEKYAIEIEGTRTATAKEDRE</sequence>
<organism evidence="7 8">
    <name type="scientific">Protea cynaroides</name>
    <dbReference type="NCBI Taxonomy" id="273540"/>
    <lineage>
        <taxon>Eukaryota</taxon>
        <taxon>Viridiplantae</taxon>
        <taxon>Streptophyta</taxon>
        <taxon>Embryophyta</taxon>
        <taxon>Tracheophyta</taxon>
        <taxon>Spermatophyta</taxon>
        <taxon>Magnoliopsida</taxon>
        <taxon>Proteales</taxon>
        <taxon>Proteaceae</taxon>
        <taxon>Protea</taxon>
    </lineage>
</organism>
<feature type="transmembrane region" description="Helical" evidence="6">
    <location>
        <begin position="184"/>
        <end position="202"/>
    </location>
</feature>
<dbReference type="SUPFAM" id="SSF103473">
    <property type="entry name" value="MFS general substrate transporter"/>
    <property type="match status" value="1"/>
</dbReference>
<evidence type="ECO:0000256" key="2">
    <source>
        <dbReference type="ARBA" id="ARBA00005982"/>
    </source>
</evidence>
<keyword evidence="8" id="KW-1185">Reference proteome</keyword>
<dbReference type="GO" id="GO:0022857">
    <property type="term" value="F:transmembrane transporter activity"/>
    <property type="evidence" value="ECO:0007669"/>
    <property type="project" value="InterPro"/>
</dbReference>
<name>A0A9Q0K6J2_9MAGN</name>
<evidence type="ECO:0000256" key="1">
    <source>
        <dbReference type="ARBA" id="ARBA00004141"/>
    </source>
</evidence>
<dbReference type="Proteomes" id="UP001141806">
    <property type="component" value="Unassembled WGS sequence"/>
</dbReference>
<gene>
    <name evidence="7" type="ORF">NE237_016860</name>
</gene>
<dbReference type="AlphaFoldDB" id="A0A9Q0K6J2"/>
<feature type="transmembrane region" description="Helical" evidence="6">
    <location>
        <begin position="456"/>
        <end position="476"/>
    </location>
</feature>
<feature type="transmembrane region" description="Helical" evidence="6">
    <location>
        <begin position="497"/>
        <end position="520"/>
    </location>
</feature>
<dbReference type="Gene3D" id="1.20.1250.20">
    <property type="entry name" value="MFS general substrate transporter like domains"/>
    <property type="match status" value="1"/>
</dbReference>
<dbReference type="InterPro" id="IPR000109">
    <property type="entry name" value="POT_fam"/>
</dbReference>